<organism evidence="2 3">
    <name type="scientific">Panicum virgatum</name>
    <name type="common">Blackwell switchgrass</name>
    <dbReference type="NCBI Taxonomy" id="38727"/>
    <lineage>
        <taxon>Eukaryota</taxon>
        <taxon>Viridiplantae</taxon>
        <taxon>Streptophyta</taxon>
        <taxon>Embryophyta</taxon>
        <taxon>Tracheophyta</taxon>
        <taxon>Spermatophyta</taxon>
        <taxon>Magnoliopsida</taxon>
        <taxon>Liliopsida</taxon>
        <taxon>Poales</taxon>
        <taxon>Poaceae</taxon>
        <taxon>PACMAD clade</taxon>
        <taxon>Panicoideae</taxon>
        <taxon>Panicodae</taxon>
        <taxon>Paniceae</taxon>
        <taxon>Panicinae</taxon>
        <taxon>Panicum</taxon>
        <taxon>Panicum sect. Hiantes</taxon>
    </lineage>
</organism>
<sequence>MQGAAALGQPAQPALVDLDGGAPSGEPAVVVGQQGPMRWNNNTSGFVLRRMAQIVFEGSRTDKTYKDKDVNAVAKALRDYSGVAVSPTQVYNHLRKWKQKWAKVAKLKDLSGATFDDDVHAIMLEQDHYLGHCKDHPKDAEYLNTPIRFYKEMEALFGSTLATGRFALGSNEPLGVNNADSVAAKLEGQDFSCGTFENKSTSEFGEGSKATTPVFGEGSKDNIVGAKRKRANFSEEEMLMMTNMTDAVNNVANAMLKIGAAHVDPDLYLAVMEMEMSDFSTKALIVAYTHLLENKAVATGFVNMSTPHRAIWLRTYLAKNYYL</sequence>
<evidence type="ECO:0000313" key="3">
    <source>
        <dbReference type="Proteomes" id="UP000823388"/>
    </source>
</evidence>
<evidence type="ECO:0000259" key="1">
    <source>
        <dbReference type="Pfam" id="PF12776"/>
    </source>
</evidence>
<name>A0A8T0U9M0_PANVG</name>
<dbReference type="InterPro" id="IPR024752">
    <property type="entry name" value="Myb/SANT-like_dom"/>
</dbReference>
<reference evidence="2" key="1">
    <citation type="submission" date="2020-05" db="EMBL/GenBank/DDBJ databases">
        <title>WGS assembly of Panicum virgatum.</title>
        <authorList>
            <person name="Lovell J.T."/>
            <person name="Jenkins J."/>
            <person name="Shu S."/>
            <person name="Juenger T.E."/>
            <person name="Schmutz J."/>
        </authorList>
    </citation>
    <scope>NUCLEOTIDE SEQUENCE</scope>
    <source>
        <strain evidence="2">AP13</strain>
    </source>
</reference>
<evidence type="ECO:0000313" key="2">
    <source>
        <dbReference type="EMBL" id="KAG2619510.1"/>
    </source>
</evidence>
<gene>
    <name evidence="2" type="ORF">PVAP13_3NG035900</name>
</gene>
<protein>
    <recommendedName>
        <fullName evidence="1">Myb/SANT-like domain-containing protein</fullName>
    </recommendedName>
</protein>
<feature type="domain" description="Myb/SANT-like" evidence="1">
    <location>
        <begin position="38"/>
        <end position="122"/>
    </location>
</feature>
<proteinExistence type="predicted"/>
<accession>A0A8T0U9M0</accession>
<dbReference type="Proteomes" id="UP000823388">
    <property type="component" value="Chromosome 3N"/>
</dbReference>
<comment type="caution">
    <text evidence="2">The sequence shown here is derived from an EMBL/GenBank/DDBJ whole genome shotgun (WGS) entry which is preliminary data.</text>
</comment>
<dbReference type="EMBL" id="CM029042">
    <property type="protein sequence ID" value="KAG2619510.1"/>
    <property type="molecule type" value="Genomic_DNA"/>
</dbReference>
<dbReference type="Pfam" id="PF12776">
    <property type="entry name" value="Myb_DNA-bind_3"/>
    <property type="match status" value="1"/>
</dbReference>
<keyword evidence="3" id="KW-1185">Reference proteome</keyword>
<dbReference type="PANTHER" id="PTHR47127">
    <property type="entry name" value="10A19I.15"/>
    <property type="match status" value="1"/>
</dbReference>
<dbReference type="AlphaFoldDB" id="A0A8T0U9M0"/>